<accession>A0A7S1GKR3</accession>
<organism evidence="1">
    <name type="scientific">Cyclophora tenuis</name>
    <name type="common">Marine diatom</name>
    <dbReference type="NCBI Taxonomy" id="216820"/>
    <lineage>
        <taxon>Eukaryota</taxon>
        <taxon>Sar</taxon>
        <taxon>Stramenopiles</taxon>
        <taxon>Ochrophyta</taxon>
        <taxon>Bacillariophyta</taxon>
        <taxon>Fragilariophyceae</taxon>
        <taxon>Fragilariophycidae</taxon>
        <taxon>Cyclophorales</taxon>
        <taxon>Cyclophoraceae</taxon>
        <taxon>Cyclophora</taxon>
    </lineage>
</organism>
<proteinExistence type="predicted"/>
<dbReference type="AlphaFoldDB" id="A0A7S1GKR3"/>
<gene>
    <name evidence="1" type="ORF">CTEN0397_LOCUS9849</name>
</gene>
<dbReference type="EMBL" id="HBFW01015450">
    <property type="protein sequence ID" value="CAD8938786.1"/>
    <property type="molecule type" value="Transcribed_RNA"/>
</dbReference>
<sequence length="104" mass="11845">MCLYSKSHMRSTNLSLVLRFLQATLKLVHSFIHHFACGMGKDAIARASKLMGREKENINMATFNFLDADTEYSFQNVLCPPHDCLFLIPQCEHTHIKSIGKPSF</sequence>
<protein>
    <submittedName>
        <fullName evidence="1">Uncharacterized protein</fullName>
    </submittedName>
</protein>
<evidence type="ECO:0000313" key="1">
    <source>
        <dbReference type="EMBL" id="CAD8938786.1"/>
    </source>
</evidence>
<reference evidence="1" key="1">
    <citation type="submission" date="2021-01" db="EMBL/GenBank/DDBJ databases">
        <authorList>
            <person name="Corre E."/>
            <person name="Pelletier E."/>
            <person name="Niang G."/>
            <person name="Scheremetjew M."/>
            <person name="Finn R."/>
            <person name="Kale V."/>
            <person name="Holt S."/>
            <person name="Cochrane G."/>
            <person name="Meng A."/>
            <person name="Brown T."/>
            <person name="Cohen L."/>
        </authorList>
    </citation>
    <scope>NUCLEOTIDE SEQUENCE</scope>
    <source>
        <strain evidence="1">ECT3854</strain>
    </source>
</reference>
<name>A0A7S1GKR3_CYCTE</name>